<dbReference type="PRINTS" id="PR00132">
    <property type="entry name" value="GLHYDRLASE2"/>
</dbReference>
<reference evidence="9 10" key="1">
    <citation type="journal article" date="2019" name="Nat. Med.">
        <title>A library of human gut bacterial isolates paired with longitudinal multiomics data enables mechanistic microbiome research.</title>
        <authorList>
            <person name="Poyet M."/>
            <person name="Groussin M."/>
            <person name="Gibbons S.M."/>
            <person name="Avila-Pacheco J."/>
            <person name="Jiang X."/>
            <person name="Kearney S.M."/>
            <person name="Perrotta A.R."/>
            <person name="Berdy B."/>
            <person name="Zhao S."/>
            <person name="Lieberman T.D."/>
            <person name="Swanson P.K."/>
            <person name="Smith M."/>
            <person name="Roesemann S."/>
            <person name="Alexander J.E."/>
            <person name="Rich S.A."/>
            <person name="Livny J."/>
            <person name="Vlamakis H."/>
            <person name="Clish C."/>
            <person name="Bullock K."/>
            <person name="Deik A."/>
            <person name="Scott J."/>
            <person name="Pierce K.A."/>
            <person name="Xavier R.J."/>
            <person name="Alm E.J."/>
        </authorList>
    </citation>
    <scope>NUCLEOTIDE SEQUENCE [LARGE SCALE GENOMIC DNA]</scope>
    <source>
        <strain evidence="9 10">BIOML-A2</strain>
    </source>
</reference>
<evidence type="ECO:0000259" key="8">
    <source>
        <dbReference type="Pfam" id="PF22666"/>
    </source>
</evidence>
<feature type="domain" description="DUF4982" evidence="6">
    <location>
        <begin position="632"/>
        <end position="690"/>
    </location>
</feature>
<dbReference type="GO" id="GO:0005975">
    <property type="term" value="P:carbohydrate metabolic process"/>
    <property type="evidence" value="ECO:0007669"/>
    <property type="project" value="InterPro"/>
</dbReference>
<dbReference type="InterPro" id="IPR008979">
    <property type="entry name" value="Galactose-bd-like_sf"/>
</dbReference>
<organism evidence="9 10">
    <name type="scientific">Bifidobacterium dentium</name>
    <dbReference type="NCBI Taxonomy" id="1689"/>
    <lineage>
        <taxon>Bacteria</taxon>
        <taxon>Bacillati</taxon>
        <taxon>Actinomycetota</taxon>
        <taxon>Actinomycetes</taxon>
        <taxon>Bifidobacteriales</taxon>
        <taxon>Bifidobacteriaceae</taxon>
        <taxon>Bifidobacterium</taxon>
    </lineage>
</organism>
<dbReference type="Pfam" id="PF02836">
    <property type="entry name" value="Glyco_hydro_2_C"/>
    <property type="match status" value="1"/>
</dbReference>
<feature type="domain" description="Glycoside hydrolase family 2 catalytic" evidence="5">
    <location>
        <begin position="266"/>
        <end position="443"/>
    </location>
</feature>
<evidence type="ECO:0000256" key="3">
    <source>
        <dbReference type="ARBA" id="ARBA00023295"/>
    </source>
</evidence>
<dbReference type="InterPro" id="IPR006101">
    <property type="entry name" value="Glyco_hydro_2"/>
</dbReference>
<feature type="domain" description="Beta-mannosidase-like galactose-binding" evidence="8">
    <location>
        <begin position="54"/>
        <end position="133"/>
    </location>
</feature>
<name>A0A7J5TI96_9BIFI</name>
<dbReference type="SUPFAM" id="SSF49785">
    <property type="entry name" value="Galactose-binding domain-like"/>
    <property type="match status" value="1"/>
</dbReference>
<dbReference type="InterPro" id="IPR006103">
    <property type="entry name" value="Glyco_hydro_2_cat"/>
</dbReference>
<dbReference type="Pfam" id="PF00703">
    <property type="entry name" value="Glyco_hydro_2"/>
    <property type="match status" value="1"/>
</dbReference>
<evidence type="ECO:0000256" key="2">
    <source>
        <dbReference type="ARBA" id="ARBA00022801"/>
    </source>
</evidence>
<dbReference type="InterPro" id="IPR040605">
    <property type="entry name" value="Glyco_hydro2_dom5"/>
</dbReference>
<dbReference type="InterPro" id="IPR054593">
    <property type="entry name" value="Beta-mannosidase-like_N2"/>
</dbReference>
<dbReference type="PANTHER" id="PTHR42732">
    <property type="entry name" value="BETA-GALACTOSIDASE"/>
    <property type="match status" value="1"/>
</dbReference>
<sequence>MNVFESTIMNRIPFNTGWTCRPAASEAEEVPVTIPHDAMQWDPKSADSPSGVNSGWYSARDYLYTKHFSSADIRRSSGDLTLLEFEGVYRNARIRLNGRLIASHDYGYSGFYADLSEYIAEGDNVLTVEAHNSDQPNCRWYSGTGIYRPVWLCVMPERHIMPDGVRITTVDYRTGRIAVDVRTSHPGVVYVSVLDVDGRSMAQFKALSDRLDGQGNLMHEECVIPDVRLWNTDEPNLYTCVVRFGDDEQREVFGVRTVECDARRGFRINGERVILRGCCIHHDNGLLGACAYPAAEERKVALLKGGGYNAIRSAHNPCSKALLDACDRLGMLMLDEYVDGWYIHKTRYDYGTEVEANYRDDLADLVAKDYNHPSVIMYSIGNEVSETAQPRGIALTDAMTQYLHGLDATRPVTCGVNIFFNFLSSMGLGVYTDEKAMKEIEHSGKKKAVGSEFFNRLAGIMGADFMKFGATLPPCDWKTRGAFAVMDVAGYNYGIRRYRHDLNRYPDRVIVGSETFCSDAARFWDLAQSNPRLIGDFVWSGMDYLGEVGIGSQEYAEYAKNFDGSLGWVSAGAGRFDLTGKPLAEASYTQVAFGLKPIAIGVVPVGLGREHSPSAWKMTNAVESWSWDGQEGEHTQVEVYARAARVKLLLNGREIGSARVGRDARVTFTAVYRPGSLTAVAYDADGVEIARTSLATAGKETRLHAVPEAERIALGDGLAYVRFMYADAAGTVKPLLRGDVHIEVENGEILGFGSACPYYERSYRSDTADTYYGEAMAIIRPCETGILSVKASSPYGEATARIEVR</sequence>
<evidence type="ECO:0000259" key="6">
    <source>
        <dbReference type="Pfam" id="PF16355"/>
    </source>
</evidence>
<feature type="domain" description="Glycoside hydrolase family 2 immunoglobulin-like beta-sandwich" evidence="4">
    <location>
        <begin position="166"/>
        <end position="256"/>
    </location>
</feature>
<comment type="caution">
    <text evidence="9">The sequence shown here is derived from an EMBL/GenBank/DDBJ whole genome shotgun (WGS) entry which is preliminary data.</text>
</comment>
<dbReference type="Gene3D" id="2.60.120.260">
    <property type="entry name" value="Galactose-binding domain-like"/>
    <property type="match status" value="1"/>
</dbReference>
<keyword evidence="3" id="KW-0326">Glycosidase</keyword>
<dbReference type="Pfam" id="PF22666">
    <property type="entry name" value="Glyco_hydro_2_N2"/>
    <property type="match status" value="1"/>
</dbReference>
<evidence type="ECO:0000259" key="7">
    <source>
        <dbReference type="Pfam" id="PF18565"/>
    </source>
</evidence>
<dbReference type="Gene3D" id="3.20.20.80">
    <property type="entry name" value="Glycosidases"/>
    <property type="match status" value="1"/>
</dbReference>
<dbReference type="AlphaFoldDB" id="A0A7J5TI96"/>
<dbReference type="InterPro" id="IPR051913">
    <property type="entry name" value="GH2_Domain-Containing"/>
</dbReference>
<evidence type="ECO:0000259" key="5">
    <source>
        <dbReference type="Pfam" id="PF02836"/>
    </source>
</evidence>
<evidence type="ECO:0000256" key="1">
    <source>
        <dbReference type="ARBA" id="ARBA00007401"/>
    </source>
</evidence>
<dbReference type="PANTHER" id="PTHR42732:SF1">
    <property type="entry name" value="BETA-MANNOSIDASE"/>
    <property type="match status" value="1"/>
</dbReference>
<proteinExistence type="inferred from homology"/>
<evidence type="ECO:0000313" key="10">
    <source>
        <dbReference type="Proteomes" id="UP000429211"/>
    </source>
</evidence>
<gene>
    <name evidence="9" type="ORF">GBB04_05635</name>
</gene>
<dbReference type="InterPro" id="IPR032311">
    <property type="entry name" value="DUF4982"/>
</dbReference>
<dbReference type="Gene3D" id="2.60.40.10">
    <property type="entry name" value="Immunoglobulins"/>
    <property type="match status" value="3"/>
</dbReference>
<comment type="similarity">
    <text evidence="1">Belongs to the glycosyl hydrolase 2 family.</text>
</comment>
<dbReference type="Pfam" id="PF18565">
    <property type="entry name" value="Glyco_hydro2_C5"/>
    <property type="match status" value="1"/>
</dbReference>
<dbReference type="Proteomes" id="UP000429211">
    <property type="component" value="Unassembled WGS sequence"/>
</dbReference>
<dbReference type="InterPro" id="IPR017853">
    <property type="entry name" value="GH"/>
</dbReference>
<dbReference type="Pfam" id="PF16355">
    <property type="entry name" value="DUF4982"/>
    <property type="match status" value="1"/>
</dbReference>
<dbReference type="SUPFAM" id="SSF51445">
    <property type="entry name" value="(Trans)glycosidases"/>
    <property type="match status" value="1"/>
</dbReference>
<dbReference type="GO" id="GO:0004553">
    <property type="term" value="F:hydrolase activity, hydrolyzing O-glycosyl compounds"/>
    <property type="evidence" value="ECO:0007669"/>
    <property type="project" value="InterPro"/>
</dbReference>
<dbReference type="EMBL" id="WDPD01000004">
    <property type="protein sequence ID" value="KAB7461546.1"/>
    <property type="molecule type" value="Genomic_DNA"/>
</dbReference>
<evidence type="ECO:0000259" key="4">
    <source>
        <dbReference type="Pfam" id="PF00703"/>
    </source>
</evidence>
<dbReference type="SUPFAM" id="SSF49303">
    <property type="entry name" value="beta-Galactosidase/glucuronidase domain"/>
    <property type="match status" value="1"/>
</dbReference>
<keyword evidence="2 9" id="KW-0378">Hydrolase</keyword>
<feature type="domain" description="Glycoside hydrolase family 2" evidence="7">
    <location>
        <begin position="713"/>
        <end position="794"/>
    </location>
</feature>
<evidence type="ECO:0000313" key="9">
    <source>
        <dbReference type="EMBL" id="KAB7461546.1"/>
    </source>
</evidence>
<dbReference type="InterPro" id="IPR036156">
    <property type="entry name" value="Beta-gal/glucu_dom_sf"/>
</dbReference>
<dbReference type="InterPro" id="IPR013783">
    <property type="entry name" value="Ig-like_fold"/>
</dbReference>
<accession>A0A7J5TI96</accession>
<dbReference type="InterPro" id="IPR006102">
    <property type="entry name" value="Ig-like_GH2"/>
</dbReference>
<protein>
    <submittedName>
        <fullName evidence="9">Glycoside hydrolase family 2 protein</fullName>
    </submittedName>
</protein>